<feature type="transmembrane region" description="Helical" evidence="3">
    <location>
        <begin position="399"/>
        <end position="419"/>
    </location>
</feature>
<feature type="transmembrane region" description="Helical" evidence="3">
    <location>
        <begin position="353"/>
        <end position="370"/>
    </location>
</feature>
<feature type="transmembrane region" description="Helical" evidence="3">
    <location>
        <begin position="590"/>
        <end position="607"/>
    </location>
</feature>
<feature type="transmembrane region" description="Helical" evidence="3">
    <location>
        <begin position="858"/>
        <end position="877"/>
    </location>
</feature>
<gene>
    <name evidence="4" type="ORF">BK664_18165</name>
</gene>
<feature type="compositionally biased region" description="Basic and acidic residues" evidence="2">
    <location>
        <begin position="1171"/>
        <end position="1180"/>
    </location>
</feature>
<feature type="transmembrane region" description="Helical" evidence="3">
    <location>
        <begin position="425"/>
        <end position="445"/>
    </location>
</feature>
<feature type="transmembrane region" description="Helical" evidence="3">
    <location>
        <begin position="806"/>
        <end position="826"/>
    </location>
</feature>
<feature type="transmembrane region" description="Helical" evidence="3">
    <location>
        <begin position="612"/>
        <end position="632"/>
    </location>
</feature>
<feature type="transmembrane region" description="Helical" evidence="3">
    <location>
        <begin position="530"/>
        <end position="549"/>
    </location>
</feature>
<evidence type="ECO:0000313" key="5">
    <source>
        <dbReference type="Proteomes" id="UP000286351"/>
    </source>
</evidence>
<dbReference type="Pfam" id="PF10101">
    <property type="entry name" value="DUF2339"/>
    <property type="match status" value="2"/>
</dbReference>
<feature type="transmembrane region" description="Helical" evidence="3">
    <location>
        <begin position="950"/>
        <end position="969"/>
    </location>
</feature>
<proteinExistence type="predicted"/>
<dbReference type="Proteomes" id="UP000286351">
    <property type="component" value="Unassembled WGS sequence"/>
</dbReference>
<organism evidence="4 5">
    <name type="scientific">Pseudomonas brassicacearum</name>
    <dbReference type="NCBI Taxonomy" id="930166"/>
    <lineage>
        <taxon>Bacteria</taxon>
        <taxon>Pseudomonadati</taxon>
        <taxon>Pseudomonadota</taxon>
        <taxon>Gammaproteobacteria</taxon>
        <taxon>Pseudomonadales</taxon>
        <taxon>Pseudomonadaceae</taxon>
        <taxon>Pseudomonas</taxon>
    </lineage>
</organism>
<feature type="transmembrane region" description="Helical" evidence="3">
    <location>
        <begin position="452"/>
        <end position="471"/>
    </location>
</feature>
<feature type="transmembrane region" description="Helical" evidence="3">
    <location>
        <begin position="981"/>
        <end position="999"/>
    </location>
</feature>
<evidence type="ECO:0000256" key="2">
    <source>
        <dbReference type="SAM" id="MobiDB-lite"/>
    </source>
</evidence>
<feature type="transmembrane region" description="Helical" evidence="3">
    <location>
        <begin position="197"/>
        <end position="214"/>
    </location>
</feature>
<feature type="region of interest" description="Disordered" evidence="2">
    <location>
        <begin position="1171"/>
        <end position="1190"/>
    </location>
</feature>
<feature type="transmembrane region" description="Helical" evidence="3">
    <location>
        <begin position="889"/>
        <end position="907"/>
    </location>
</feature>
<dbReference type="AlphaFoldDB" id="A0A423JHV1"/>
<evidence type="ECO:0000256" key="3">
    <source>
        <dbReference type="SAM" id="Phobius"/>
    </source>
</evidence>
<feature type="transmembrane region" description="Helical" evidence="3">
    <location>
        <begin position="919"/>
        <end position="938"/>
    </location>
</feature>
<sequence>MQWMFMLIGLVLGWILDESFSDALLGALLGLGIGQAIRIGRLGSQADEQRKLLDQAQIALDAVQQRLSLLEVSGVKTPESHEPEPSPEFTLDEIPVEAPELIWELPPELEPITAAAAEASRPVPVDAWKPEPVAREPQQPAIPRGPNFIDRAISGARNWLFGGNTVLRVGVVLLFLGLAFLLRYATEGMVVPIELRYAGVAAAALGLLGLGWWLRTRNSHYALMLQGTGIAVLYLTVFAAMRLHPLLDPTAALGLLVAVTVFSAILAITQDALGLAAAAALGGFAAPILTSTGAGNHVALFSYFALLNAGILAIAWFKAWRLLNLIGFVGTFGISFAWGLRSYTPELLWSTEPFLIVFFLMYLAIGLLFARRKLLEMSDAPEDGSREALLHWSARKGDYIDGTMLFGPPLVGFGLQFALVQHLEFAAAFSALALGMIYMGLARLLMGGRALLLAETCLALGVIFASLAIPLGLDARWTAAAWAVEGAGIFWLGLRQQRPLARAFALLLQLGSALAFLSELRIGESSLLDGAPLGALMLGVALLFSFYQLRKALPEQTSDWERKELPILACLGLTFLYLLAPLFFFTHGTAISWALAGLATLFVGLRLQSRTFLFTAFAVQLLGGALFLLRLQGSNGESGAVFSAGWSGLLSASLIGLALIAGMLLAARDEMVRSDVRLLRGLSVVLLAGLVLINLAVLFVLPWQTASAVWAASGLFIIWLSLYLKQRVSFVFGLLLQVIGGAAFLFAGPDLLGPLGREGLRPLAHSGFWTPLVLGLAAMVGAWRLQLGNHASAFDVLSLQRLSEVLLIWGAAWWALAWVSEVLRFAPLNLQATLLLAVAALSVALWTVLALRLKWSSLGLLCTLLIPAVGLVLLAAWHSRYHPAANIGWLAWAGVFVVHFISVRRLAPMLPARALSTAHVLGCWLLIGVLALELRYGLLLLSEQYNAWRWLGWAILPSLYLVLMAAPRAWPWPVSAYSREYRVYAAAPLALLMLGWFWLANVVSDGTAEPLPYVPLINPLELGLLFALFGVYVWSRSAVAQLAIRKDYAEHATQLIAGASLFVFFTALVMRTAHHWGGVPYALDALLESMLVQAGLSIVWTLMALSLMIGGYLRHRREVWLIGAALIGVVVAKLFFVELSNRGGLARIVSFIGVGVLLLVVGYFAPLPPKRAEAEPEAEKPAPQTEGVSS</sequence>
<evidence type="ECO:0000256" key="1">
    <source>
        <dbReference type="SAM" id="Coils"/>
    </source>
</evidence>
<reference evidence="4 5" key="1">
    <citation type="submission" date="2016-10" db="EMBL/GenBank/DDBJ databases">
        <title>Comparative genome analysis of multiple Pseudomonas spp. focuses on biocontrol and plant growth promoting traits.</title>
        <authorList>
            <person name="Tao X.-Y."/>
            <person name="Taylor C.G."/>
        </authorList>
    </citation>
    <scope>NUCLEOTIDE SEQUENCE [LARGE SCALE GENOMIC DNA]</scope>
    <source>
        <strain evidence="4 5">38D4</strain>
    </source>
</reference>
<feature type="transmembrane region" description="Helical" evidence="3">
    <location>
        <begin position="1120"/>
        <end position="1139"/>
    </location>
</feature>
<keyword evidence="3" id="KW-0812">Transmembrane</keyword>
<protein>
    <recommendedName>
        <fullName evidence="6">DUF2339 domain-containing protein</fullName>
    </recommendedName>
</protein>
<feature type="transmembrane region" description="Helical" evidence="3">
    <location>
        <begin position="1094"/>
        <end position="1113"/>
    </location>
</feature>
<feature type="transmembrane region" description="Helical" evidence="3">
    <location>
        <begin position="644"/>
        <end position="666"/>
    </location>
</feature>
<keyword evidence="3" id="KW-1133">Transmembrane helix</keyword>
<feature type="transmembrane region" description="Helical" evidence="3">
    <location>
        <begin position="1145"/>
        <end position="1165"/>
    </location>
</feature>
<dbReference type="InterPro" id="IPR019286">
    <property type="entry name" value="DUF2339_TM"/>
</dbReference>
<feature type="transmembrane region" description="Helical" evidence="3">
    <location>
        <begin position="298"/>
        <end position="317"/>
    </location>
</feature>
<feature type="transmembrane region" description="Helical" evidence="3">
    <location>
        <begin position="253"/>
        <end position="286"/>
    </location>
</feature>
<keyword evidence="1" id="KW-0175">Coiled coil</keyword>
<feature type="transmembrane region" description="Helical" evidence="3">
    <location>
        <begin position="707"/>
        <end position="724"/>
    </location>
</feature>
<name>A0A423JHV1_9PSED</name>
<feature type="transmembrane region" description="Helical" evidence="3">
    <location>
        <begin position="166"/>
        <end position="185"/>
    </location>
</feature>
<feature type="transmembrane region" description="Helical" evidence="3">
    <location>
        <begin position="1055"/>
        <end position="1074"/>
    </location>
</feature>
<dbReference type="EMBL" id="MOBO01000015">
    <property type="protein sequence ID" value="RON37280.1"/>
    <property type="molecule type" value="Genomic_DNA"/>
</dbReference>
<feature type="transmembrane region" description="Helical" evidence="3">
    <location>
        <begin position="477"/>
        <end position="494"/>
    </location>
</feature>
<feature type="transmembrane region" description="Helical" evidence="3">
    <location>
        <begin position="322"/>
        <end position="341"/>
    </location>
</feature>
<feature type="transmembrane region" description="Helical" evidence="3">
    <location>
        <begin position="768"/>
        <end position="785"/>
    </location>
</feature>
<feature type="transmembrane region" description="Helical" evidence="3">
    <location>
        <begin position="832"/>
        <end position="851"/>
    </location>
</feature>
<dbReference type="PANTHER" id="PTHR38434:SF1">
    <property type="entry name" value="BLL2549 PROTEIN"/>
    <property type="match status" value="1"/>
</dbReference>
<accession>A0A423JHV1</accession>
<dbReference type="RefSeq" id="WP_123366986.1">
    <property type="nucleotide sequence ID" value="NZ_MOBO01000015.1"/>
</dbReference>
<evidence type="ECO:0000313" key="4">
    <source>
        <dbReference type="EMBL" id="RON37280.1"/>
    </source>
</evidence>
<feature type="transmembrane region" description="Helical" evidence="3">
    <location>
        <begin position="220"/>
        <end position="241"/>
    </location>
</feature>
<feature type="transmembrane region" description="Helical" evidence="3">
    <location>
        <begin position="501"/>
        <end position="518"/>
    </location>
</feature>
<feature type="transmembrane region" description="Helical" evidence="3">
    <location>
        <begin position="678"/>
        <end position="701"/>
    </location>
</feature>
<evidence type="ECO:0008006" key="6">
    <source>
        <dbReference type="Google" id="ProtNLM"/>
    </source>
</evidence>
<comment type="caution">
    <text evidence="4">The sequence shown here is derived from an EMBL/GenBank/DDBJ whole genome shotgun (WGS) entry which is preliminary data.</text>
</comment>
<keyword evidence="3" id="KW-0472">Membrane</keyword>
<feature type="transmembrane region" description="Helical" evidence="3">
    <location>
        <begin position="565"/>
        <end position="584"/>
    </location>
</feature>
<dbReference type="PANTHER" id="PTHR38434">
    <property type="entry name" value="BLL2549 PROTEIN"/>
    <property type="match status" value="1"/>
</dbReference>
<feature type="transmembrane region" description="Helical" evidence="3">
    <location>
        <begin position="1011"/>
        <end position="1034"/>
    </location>
</feature>
<feature type="coiled-coil region" evidence="1">
    <location>
        <begin position="46"/>
        <end position="73"/>
    </location>
</feature>
<feature type="transmembrane region" description="Helical" evidence="3">
    <location>
        <begin position="731"/>
        <end position="748"/>
    </location>
</feature>